<gene>
    <name evidence="3" type="ORF">B1B_00251</name>
</gene>
<evidence type="ECO:0000313" key="3">
    <source>
        <dbReference type="EMBL" id="EQD79341.1"/>
    </source>
</evidence>
<dbReference type="InterPro" id="IPR044946">
    <property type="entry name" value="Restrct_endonuc_typeI_TRD_sf"/>
</dbReference>
<reference evidence="3" key="2">
    <citation type="journal article" date="2014" name="ISME J.">
        <title>Microbial stratification in low pH oxic and suboxic macroscopic growths along an acid mine drainage.</title>
        <authorList>
            <person name="Mendez-Garcia C."/>
            <person name="Mesa V."/>
            <person name="Sprenger R.R."/>
            <person name="Richter M."/>
            <person name="Diez M.S."/>
            <person name="Solano J."/>
            <person name="Bargiela R."/>
            <person name="Golyshina O.V."/>
            <person name="Manteca A."/>
            <person name="Ramos J.L."/>
            <person name="Gallego J.R."/>
            <person name="Llorente I."/>
            <person name="Martins Dos Santos V.A."/>
            <person name="Jensen O.N."/>
            <person name="Pelaez A.I."/>
            <person name="Sanchez J."/>
            <person name="Ferrer M."/>
        </authorList>
    </citation>
    <scope>NUCLEOTIDE SEQUENCE</scope>
</reference>
<name>T1C1J1_9ZZZZ</name>
<keyword evidence="2" id="KW-0238">DNA-binding</keyword>
<protein>
    <submittedName>
        <fullName evidence="3">Type I restriction-modification enzyme, S subunit</fullName>
    </submittedName>
</protein>
<dbReference type="Gene3D" id="3.90.220.20">
    <property type="entry name" value="DNA methylase specificity domains"/>
    <property type="match status" value="1"/>
</dbReference>
<comment type="caution">
    <text evidence="3">The sequence shown here is derived from an EMBL/GenBank/DDBJ whole genome shotgun (WGS) entry which is preliminary data.</text>
</comment>
<evidence type="ECO:0000256" key="2">
    <source>
        <dbReference type="ARBA" id="ARBA00023125"/>
    </source>
</evidence>
<dbReference type="EMBL" id="AUZY01000194">
    <property type="protein sequence ID" value="EQD79341.1"/>
    <property type="molecule type" value="Genomic_DNA"/>
</dbReference>
<dbReference type="AlphaFoldDB" id="T1C1J1"/>
<sequence length="55" mass="6095">MEADGWRQVPLGETCDIVMGQSPPGTTYNESGVGLPFYQGVADFGARYPKRRVWC</sequence>
<keyword evidence="1" id="KW-0680">Restriction system</keyword>
<organism evidence="3">
    <name type="scientific">mine drainage metagenome</name>
    <dbReference type="NCBI Taxonomy" id="410659"/>
    <lineage>
        <taxon>unclassified sequences</taxon>
        <taxon>metagenomes</taxon>
        <taxon>ecological metagenomes</taxon>
    </lineage>
</organism>
<reference evidence="3" key="1">
    <citation type="submission" date="2013-08" db="EMBL/GenBank/DDBJ databases">
        <authorList>
            <person name="Mendez C."/>
            <person name="Richter M."/>
            <person name="Ferrer M."/>
            <person name="Sanchez J."/>
        </authorList>
    </citation>
    <scope>NUCLEOTIDE SEQUENCE</scope>
</reference>
<feature type="non-terminal residue" evidence="3">
    <location>
        <position position="55"/>
    </location>
</feature>
<dbReference type="GO" id="GO:0003677">
    <property type="term" value="F:DNA binding"/>
    <property type="evidence" value="ECO:0007669"/>
    <property type="project" value="UniProtKB-KW"/>
</dbReference>
<evidence type="ECO:0000256" key="1">
    <source>
        <dbReference type="ARBA" id="ARBA00022747"/>
    </source>
</evidence>
<dbReference type="SUPFAM" id="SSF116734">
    <property type="entry name" value="DNA methylase specificity domain"/>
    <property type="match status" value="1"/>
</dbReference>
<accession>T1C1J1</accession>
<dbReference type="GO" id="GO:0009307">
    <property type="term" value="P:DNA restriction-modification system"/>
    <property type="evidence" value="ECO:0007669"/>
    <property type="project" value="UniProtKB-KW"/>
</dbReference>
<proteinExistence type="predicted"/>